<dbReference type="PANTHER" id="PTHR23278:SF19">
    <property type="entry name" value="OBSCURIN"/>
    <property type="match status" value="1"/>
</dbReference>
<dbReference type="SUPFAM" id="SSF49265">
    <property type="entry name" value="Fibronectin type III"/>
    <property type="match status" value="1"/>
</dbReference>
<sequence>DCAVTNKTFTTIRVECNPGYDGGLRQTFVLELYPQNAFDGSLSAAALAGLSPLSKHENRHFPQFSLEKLPPGTGFSLLVYAQNSKGESEKSILRAYTLKSAERRVDKLYPDAENTRLSSSDWRVPRRAVPLLWIILGIASVLLLASLLLGLIIRMTHCCGGGVGLEQHRNLRNGRRESRCSDGAKKSLVEPPSGMKIKGILLNNHSSSPKAHSKNKEAMHIKFILLPVSFRYQVRLANNTNNGFFFTYITNLVMLWEEVDFIY</sequence>
<dbReference type="EMBL" id="CP045904">
    <property type="protein sequence ID" value="QQP36161.1"/>
    <property type="molecule type" value="Genomic_DNA"/>
</dbReference>
<name>A0A7T8JVY1_CALRO</name>
<feature type="transmembrane region" description="Helical" evidence="1">
    <location>
        <begin position="131"/>
        <end position="153"/>
    </location>
</feature>
<keyword evidence="1" id="KW-1133">Transmembrane helix</keyword>
<dbReference type="PANTHER" id="PTHR23278">
    <property type="entry name" value="SIDESTEP PROTEIN"/>
    <property type="match status" value="1"/>
</dbReference>
<proteinExistence type="predicted"/>
<evidence type="ECO:0000256" key="1">
    <source>
        <dbReference type="SAM" id="Phobius"/>
    </source>
</evidence>
<evidence type="ECO:0008006" key="4">
    <source>
        <dbReference type="Google" id="ProtNLM"/>
    </source>
</evidence>
<accession>A0A7T8JVY1</accession>
<dbReference type="InterPro" id="IPR036116">
    <property type="entry name" value="FN3_sf"/>
</dbReference>
<organism evidence="2 3">
    <name type="scientific">Caligus rogercresseyi</name>
    <name type="common">Sea louse</name>
    <dbReference type="NCBI Taxonomy" id="217165"/>
    <lineage>
        <taxon>Eukaryota</taxon>
        <taxon>Metazoa</taxon>
        <taxon>Ecdysozoa</taxon>
        <taxon>Arthropoda</taxon>
        <taxon>Crustacea</taxon>
        <taxon>Multicrustacea</taxon>
        <taxon>Hexanauplia</taxon>
        <taxon>Copepoda</taxon>
        <taxon>Siphonostomatoida</taxon>
        <taxon>Caligidae</taxon>
        <taxon>Caligus</taxon>
    </lineage>
</organism>
<reference evidence="3" key="1">
    <citation type="submission" date="2021-01" db="EMBL/GenBank/DDBJ databases">
        <title>Caligus Genome Assembly.</title>
        <authorList>
            <person name="Gallardo-Escarate C."/>
        </authorList>
    </citation>
    <scope>NUCLEOTIDE SEQUENCE [LARGE SCALE GENOMIC DNA]</scope>
</reference>
<dbReference type="OrthoDB" id="6370695at2759"/>
<keyword evidence="1" id="KW-0812">Transmembrane</keyword>
<evidence type="ECO:0000313" key="2">
    <source>
        <dbReference type="EMBL" id="QQP36161.1"/>
    </source>
</evidence>
<dbReference type="Proteomes" id="UP000595437">
    <property type="component" value="Chromosome 15"/>
</dbReference>
<feature type="non-terminal residue" evidence="2">
    <location>
        <position position="1"/>
    </location>
</feature>
<keyword evidence="1" id="KW-0472">Membrane</keyword>
<protein>
    <recommendedName>
        <fullName evidence="4">Fibronectin type-III domain-containing protein</fullName>
    </recommendedName>
</protein>
<keyword evidence="3" id="KW-1185">Reference proteome</keyword>
<gene>
    <name evidence="2" type="ORF">FKW44_021167</name>
</gene>
<dbReference type="AlphaFoldDB" id="A0A7T8JVY1"/>
<evidence type="ECO:0000313" key="3">
    <source>
        <dbReference type="Proteomes" id="UP000595437"/>
    </source>
</evidence>